<dbReference type="PANTHER" id="PTHR42759">
    <property type="entry name" value="MOXR FAMILY PROTEIN"/>
    <property type="match status" value="1"/>
</dbReference>
<feature type="domain" description="AAA+ ATPase" evidence="2">
    <location>
        <begin position="54"/>
        <end position="220"/>
    </location>
</feature>
<evidence type="ECO:0000313" key="3">
    <source>
        <dbReference type="EMBL" id="MBE2998609.1"/>
    </source>
</evidence>
<dbReference type="InterPro" id="IPR050764">
    <property type="entry name" value="CbbQ/NirQ/NorQ/GpvN"/>
</dbReference>
<keyword evidence="4" id="KW-1185">Reference proteome</keyword>
<dbReference type="EMBL" id="JADBGI010000005">
    <property type="protein sequence ID" value="MBE2998609.1"/>
    <property type="molecule type" value="Genomic_DNA"/>
</dbReference>
<dbReference type="Proteomes" id="UP000806528">
    <property type="component" value="Unassembled WGS sequence"/>
</dbReference>
<dbReference type="PANTHER" id="PTHR42759:SF1">
    <property type="entry name" value="MAGNESIUM-CHELATASE SUBUNIT CHLD"/>
    <property type="match status" value="1"/>
</dbReference>
<proteinExistence type="predicted"/>
<comment type="caution">
    <text evidence="3">The sequence shown here is derived from an EMBL/GenBank/DDBJ whole genome shotgun (WGS) entry which is preliminary data.</text>
</comment>
<reference evidence="3 4" key="1">
    <citation type="submission" date="2020-09" db="EMBL/GenBank/DDBJ databases">
        <title>Diversity and distribution of actinomycetes associated with coral in the coast of Hainan.</title>
        <authorList>
            <person name="Li F."/>
        </authorList>
    </citation>
    <scope>NUCLEOTIDE SEQUENCE [LARGE SCALE GENOMIC DNA]</scope>
    <source>
        <strain evidence="3 4">HNM0947</strain>
    </source>
</reference>
<sequence>MSAGPENTGGGPAHTPAAAVHTSASPDHVRALLAERDHLVDEGTATALHLALALRRPLLLEGEPGVGKTSAAKALAGALGSPLIRLQCYEGLSAAEALYEWNHQRQLLAVRLAEARGERPAETDLFTEGFLLDRPILRAVRHRGAAPAVLLVDEVDRADDEFEALLLEFLGEASVTVPELGTFTAERPPVVVLTSNRSRDLHDALRRRCLYHWLAFPGPERAAEILRRAVPSSGAPLVEAATAFVGEVRALDLDKPPGLAEAIDWVAALGALGVGELVRDDVVRTLSALVKTPDDRECVQGALPGLVPSSSPSEPTETIT</sequence>
<evidence type="ECO:0000259" key="2">
    <source>
        <dbReference type="SMART" id="SM00382"/>
    </source>
</evidence>
<gene>
    <name evidence="3" type="ORF">IDM40_07820</name>
</gene>
<feature type="compositionally biased region" description="Low complexity" evidence="1">
    <location>
        <begin position="13"/>
        <end position="24"/>
    </location>
</feature>
<dbReference type="Gene3D" id="3.40.50.300">
    <property type="entry name" value="P-loop containing nucleotide triphosphate hydrolases"/>
    <property type="match status" value="1"/>
</dbReference>
<dbReference type="SMART" id="SM00382">
    <property type="entry name" value="AAA"/>
    <property type="match status" value="1"/>
</dbReference>
<name>A0ABR9P466_9ACTN</name>
<dbReference type="InterPro" id="IPR003593">
    <property type="entry name" value="AAA+_ATPase"/>
</dbReference>
<feature type="region of interest" description="Disordered" evidence="1">
    <location>
        <begin position="1"/>
        <end position="24"/>
    </location>
</feature>
<organism evidence="3 4">
    <name type="scientific">Nocardiopsis coralli</name>
    <dbReference type="NCBI Taxonomy" id="2772213"/>
    <lineage>
        <taxon>Bacteria</taxon>
        <taxon>Bacillati</taxon>
        <taxon>Actinomycetota</taxon>
        <taxon>Actinomycetes</taxon>
        <taxon>Streptosporangiales</taxon>
        <taxon>Nocardiopsidaceae</taxon>
        <taxon>Nocardiopsis</taxon>
    </lineage>
</organism>
<accession>A0ABR9P466</accession>
<dbReference type="InterPro" id="IPR011704">
    <property type="entry name" value="ATPase_dyneun-rel_AAA"/>
</dbReference>
<dbReference type="SUPFAM" id="SSF52540">
    <property type="entry name" value="P-loop containing nucleoside triphosphate hydrolases"/>
    <property type="match status" value="1"/>
</dbReference>
<dbReference type="InterPro" id="IPR027417">
    <property type="entry name" value="P-loop_NTPase"/>
</dbReference>
<feature type="compositionally biased region" description="Low complexity" evidence="1">
    <location>
        <begin position="308"/>
        <end position="320"/>
    </location>
</feature>
<dbReference type="Pfam" id="PF07728">
    <property type="entry name" value="AAA_5"/>
    <property type="match status" value="1"/>
</dbReference>
<feature type="region of interest" description="Disordered" evidence="1">
    <location>
        <begin position="300"/>
        <end position="320"/>
    </location>
</feature>
<evidence type="ECO:0000313" key="4">
    <source>
        <dbReference type="Proteomes" id="UP000806528"/>
    </source>
</evidence>
<evidence type="ECO:0000256" key="1">
    <source>
        <dbReference type="SAM" id="MobiDB-lite"/>
    </source>
</evidence>
<dbReference type="RefSeq" id="WP_193121244.1">
    <property type="nucleotide sequence ID" value="NZ_JADBGI010000005.1"/>
</dbReference>
<dbReference type="PRINTS" id="PR00830">
    <property type="entry name" value="ENDOLAPTASE"/>
</dbReference>
<protein>
    <submittedName>
        <fullName evidence="3">MoxR family ATPase</fullName>
    </submittedName>
</protein>